<proteinExistence type="predicted"/>
<dbReference type="AlphaFoldDB" id="A0A921FGY3"/>
<dbReference type="EMBL" id="DYXB01000055">
    <property type="protein sequence ID" value="HJF09858.1"/>
    <property type="molecule type" value="Genomic_DNA"/>
</dbReference>
<sequence length="75" mass="8488">MREVSKEKMDVFIKDYEKDIFKMLIALGYDRSEASALMKMYHPQILKMAGANPFSGSIVTAAMAARIIKQEVENS</sequence>
<protein>
    <submittedName>
        <fullName evidence="1">Uncharacterized protein</fullName>
    </submittedName>
</protein>
<organism evidence="1 2">
    <name type="scientific">Lactobacillus crispatus</name>
    <dbReference type="NCBI Taxonomy" id="47770"/>
    <lineage>
        <taxon>Bacteria</taxon>
        <taxon>Bacillati</taxon>
        <taxon>Bacillota</taxon>
        <taxon>Bacilli</taxon>
        <taxon>Lactobacillales</taxon>
        <taxon>Lactobacillaceae</taxon>
        <taxon>Lactobacillus</taxon>
    </lineage>
</organism>
<name>A0A921FGY3_9LACO</name>
<dbReference type="Proteomes" id="UP000784793">
    <property type="component" value="Unassembled WGS sequence"/>
</dbReference>
<reference evidence="1" key="1">
    <citation type="journal article" date="2021" name="PeerJ">
        <title>Extensive microbial diversity within the chicken gut microbiome revealed by metagenomics and culture.</title>
        <authorList>
            <person name="Gilroy R."/>
            <person name="Ravi A."/>
            <person name="Getino M."/>
            <person name="Pursley I."/>
            <person name="Horton D.L."/>
            <person name="Alikhan N.F."/>
            <person name="Baker D."/>
            <person name="Gharbi K."/>
            <person name="Hall N."/>
            <person name="Watson M."/>
            <person name="Adriaenssens E.M."/>
            <person name="Foster-Nyarko E."/>
            <person name="Jarju S."/>
            <person name="Secka A."/>
            <person name="Antonio M."/>
            <person name="Oren A."/>
            <person name="Chaudhuri R.R."/>
            <person name="La Ragione R."/>
            <person name="Hildebrand F."/>
            <person name="Pallen M.J."/>
        </authorList>
    </citation>
    <scope>NUCLEOTIDE SEQUENCE</scope>
    <source>
        <strain evidence="1">CHK194-22301</strain>
    </source>
</reference>
<evidence type="ECO:0000313" key="1">
    <source>
        <dbReference type="EMBL" id="HJF09858.1"/>
    </source>
</evidence>
<comment type="caution">
    <text evidence="1">The sequence shown here is derived from an EMBL/GenBank/DDBJ whole genome shotgun (WGS) entry which is preliminary data.</text>
</comment>
<evidence type="ECO:0000313" key="2">
    <source>
        <dbReference type="Proteomes" id="UP000784793"/>
    </source>
</evidence>
<gene>
    <name evidence="1" type="ORF">K8V23_03525</name>
</gene>
<reference evidence="1" key="2">
    <citation type="submission" date="2021-09" db="EMBL/GenBank/DDBJ databases">
        <authorList>
            <person name="Gilroy R."/>
        </authorList>
    </citation>
    <scope>NUCLEOTIDE SEQUENCE</scope>
    <source>
        <strain evidence="1">CHK194-22301</strain>
    </source>
</reference>
<accession>A0A921FGY3</accession>